<keyword evidence="2 6" id="KW-0812">Transmembrane</keyword>
<dbReference type="PRINTS" id="PR01035">
    <property type="entry name" value="TCRTETA"/>
</dbReference>
<dbReference type="Gene3D" id="1.20.1250.20">
    <property type="entry name" value="MFS general substrate transporter like domains"/>
    <property type="match status" value="1"/>
</dbReference>
<name>A0A7R9GU18_TIMCR</name>
<feature type="transmembrane region" description="Helical" evidence="6">
    <location>
        <begin position="474"/>
        <end position="496"/>
    </location>
</feature>
<evidence type="ECO:0000256" key="4">
    <source>
        <dbReference type="ARBA" id="ARBA00023136"/>
    </source>
</evidence>
<feature type="transmembrane region" description="Helical" evidence="6">
    <location>
        <begin position="356"/>
        <end position="376"/>
    </location>
</feature>
<organism evidence="8">
    <name type="scientific">Timema cristinae</name>
    <name type="common">Walking stick</name>
    <dbReference type="NCBI Taxonomy" id="61476"/>
    <lineage>
        <taxon>Eukaryota</taxon>
        <taxon>Metazoa</taxon>
        <taxon>Ecdysozoa</taxon>
        <taxon>Arthropoda</taxon>
        <taxon>Hexapoda</taxon>
        <taxon>Insecta</taxon>
        <taxon>Pterygota</taxon>
        <taxon>Neoptera</taxon>
        <taxon>Polyneoptera</taxon>
        <taxon>Phasmatodea</taxon>
        <taxon>Timematodea</taxon>
        <taxon>Timematoidea</taxon>
        <taxon>Timematidae</taxon>
        <taxon>Timema</taxon>
    </lineage>
</organism>
<dbReference type="InterPro" id="IPR001958">
    <property type="entry name" value="Tet-R_TetA/multi-R_MdtG-like"/>
</dbReference>
<dbReference type="EMBL" id="OC317075">
    <property type="protein sequence ID" value="CAD7394822.1"/>
    <property type="molecule type" value="Genomic_DNA"/>
</dbReference>
<keyword evidence="3 6" id="KW-1133">Transmembrane helix</keyword>
<dbReference type="GO" id="GO:0005635">
    <property type="term" value="C:nuclear envelope"/>
    <property type="evidence" value="ECO:0007669"/>
    <property type="project" value="TreeGrafter"/>
</dbReference>
<dbReference type="Pfam" id="PF07690">
    <property type="entry name" value="MFS_1"/>
    <property type="match status" value="1"/>
</dbReference>
<protein>
    <recommendedName>
        <fullName evidence="7">Major facilitator superfamily (MFS) profile domain-containing protein</fullName>
    </recommendedName>
</protein>
<sequence>MVLKKMAVPTIFCHQEMTDLPPKKRRRTKNDPVQDISELTSGNFVTNAIEASCSTQRQDPRETPNNVSSFVHQDHFSILERVPRWAQDLIENTKQIQQMQEIIISYHGPQPPPWAQQLCINYQEHKHQVSSDQQSAGVSQRPIMSGTSTPNEENWKEIAFHSGPEPQIYPEDKVYYIGMEIRNRISKMRGVELDFKEGQYLCEALSIYPQLSKRFQNMLATKASLFLNALRSNISPSFSPIPFNTQTVVRCISSPVPVRVPSSLNVPQRFNSSQTPLPSFTNNIPTADSMRGIYTVKQDQNSQPTLSMPSSSIPLQNGFPAHKNVEGMPPRPDLFAVSLAVPLMSAHLKSLGASHFMIGALGSLYPALQLISGPIVGSWSDIKGRRSILVVTMAICSISYLALGATTAISVVFLIRIILGVLKHTQTLCKTLVADVVSSAKQADVSGKLTAYSSIGFMVGPAIGGNLAELENGFTLVCCVVAVIFWANLAIAYIFVPLDSGDAHKLYNKQIDTDLSSKKAPRTELLRAVTELANVDWAHYWDVFALKFLLGLAMANFFMQYGLAIQDKFEVSPKWVGYTISFQGTISVASSFSSSWLERLYGASDDSRARQMFHSFAVLTISFFIIDYAPSLGMFVIGLLPMSASTSLLRLSTNDMVIRRTPPDKRGSLVGSGNSISSVARLIAPIVSGSLHDLISRWGTFIFSVASAGLGTLLSLYLIRNIQVRKEK</sequence>
<feature type="region of interest" description="Disordered" evidence="5">
    <location>
        <begin position="19"/>
        <end position="40"/>
    </location>
</feature>
<feature type="region of interest" description="Disordered" evidence="5">
    <location>
        <begin position="132"/>
        <end position="151"/>
    </location>
</feature>
<feature type="transmembrane region" description="Helical" evidence="6">
    <location>
        <begin position="388"/>
        <end position="418"/>
    </location>
</feature>
<evidence type="ECO:0000256" key="1">
    <source>
        <dbReference type="ARBA" id="ARBA00004141"/>
    </source>
</evidence>
<reference evidence="8" key="1">
    <citation type="submission" date="2020-11" db="EMBL/GenBank/DDBJ databases">
        <authorList>
            <person name="Tran Van P."/>
        </authorList>
    </citation>
    <scope>NUCLEOTIDE SEQUENCE</scope>
</reference>
<evidence type="ECO:0000259" key="7">
    <source>
        <dbReference type="PROSITE" id="PS50850"/>
    </source>
</evidence>
<comment type="subcellular location">
    <subcellularLocation>
        <location evidence="1">Membrane</location>
        <topology evidence="1">Multi-pass membrane protein</topology>
    </subcellularLocation>
</comment>
<accession>A0A7R9GU18</accession>
<dbReference type="GO" id="GO:0016020">
    <property type="term" value="C:membrane"/>
    <property type="evidence" value="ECO:0007669"/>
    <property type="project" value="UniProtKB-SubCell"/>
</dbReference>
<dbReference type="InterPro" id="IPR036259">
    <property type="entry name" value="MFS_trans_sf"/>
</dbReference>
<dbReference type="PANTHER" id="PTHR24002:SF3">
    <property type="entry name" value="SOLUTE CARRIER FAMILY 22 MEMBER 18"/>
    <property type="match status" value="1"/>
</dbReference>
<evidence type="ECO:0000256" key="5">
    <source>
        <dbReference type="SAM" id="MobiDB-lite"/>
    </source>
</evidence>
<feature type="transmembrane region" description="Helical" evidence="6">
    <location>
        <begin position="575"/>
        <end position="596"/>
    </location>
</feature>
<evidence type="ECO:0000256" key="6">
    <source>
        <dbReference type="SAM" id="Phobius"/>
    </source>
</evidence>
<dbReference type="PANTHER" id="PTHR24002">
    <property type="entry name" value="SOLUTE CARRIER FAMILY 22 MEMBER 18"/>
    <property type="match status" value="1"/>
</dbReference>
<dbReference type="CDD" id="cd17390">
    <property type="entry name" value="MFS_MFSD9"/>
    <property type="match status" value="1"/>
</dbReference>
<gene>
    <name evidence="8" type="ORF">TCEB3V08_LOCUS2727</name>
</gene>
<evidence type="ECO:0000256" key="2">
    <source>
        <dbReference type="ARBA" id="ARBA00022692"/>
    </source>
</evidence>
<dbReference type="InterPro" id="IPR011701">
    <property type="entry name" value="MFS"/>
</dbReference>
<dbReference type="GO" id="GO:0022857">
    <property type="term" value="F:transmembrane transporter activity"/>
    <property type="evidence" value="ECO:0007669"/>
    <property type="project" value="InterPro"/>
</dbReference>
<feature type="transmembrane region" description="Helical" evidence="6">
    <location>
        <begin position="698"/>
        <end position="719"/>
    </location>
</feature>
<keyword evidence="4 6" id="KW-0472">Membrane</keyword>
<dbReference type="PROSITE" id="PS50850">
    <property type="entry name" value="MFS"/>
    <property type="match status" value="1"/>
</dbReference>
<feature type="transmembrane region" description="Helical" evidence="6">
    <location>
        <begin position="544"/>
        <end position="563"/>
    </location>
</feature>
<evidence type="ECO:0000256" key="3">
    <source>
        <dbReference type="ARBA" id="ARBA00022989"/>
    </source>
</evidence>
<dbReference type="AlphaFoldDB" id="A0A7R9GU18"/>
<feature type="transmembrane region" description="Helical" evidence="6">
    <location>
        <begin position="616"/>
        <end position="640"/>
    </location>
</feature>
<dbReference type="SUPFAM" id="SSF103473">
    <property type="entry name" value="MFS general substrate transporter"/>
    <property type="match status" value="1"/>
</dbReference>
<proteinExistence type="predicted"/>
<evidence type="ECO:0000313" key="8">
    <source>
        <dbReference type="EMBL" id="CAD7394822.1"/>
    </source>
</evidence>
<dbReference type="InterPro" id="IPR020846">
    <property type="entry name" value="MFS_dom"/>
</dbReference>
<feature type="domain" description="Major facilitator superfamily (MFS) profile" evidence="7">
    <location>
        <begin position="319"/>
        <end position="723"/>
    </location>
</feature>